<dbReference type="Pfam" id="PF14533">
    <property type="entry name" value="USP7_C2"/>
    <property type="match status" value="1"/>
</dbReference>
<evidence type="ECO:0000256" key="8">
    <source>
        <dbReference type="SAM" id="MobiDB-lite"/>
    </source>
</evidence>
<dbReference type="RefSeq" id="XP_003868956.1">
    <property type="nucleotide sequence ID" value="XM_003868908.1"/>
</dbReference>
<evidence type="ECO:0000256" key="3">
    <source>
        <dbReference type="ARBA" id="ARBA00012759"/>
    </source>
</evidence>
<dbReference type="CDD" id="cd02659">
    <property type="entry name" value="peptidase_C19C"/>
    <property type="match status" value="1"/>
</dbReference>
<dbReference type="FunFam" id="3.90.70.10:FF:000128">
    <property type="entry name" value="Ubiquitin carboxyl-terminal hydrolase 15"/>
    <property type="match status" value="1"/>
</dbReference>
<name>H8X4A0_CANO9</name>
<dbReference type="InterPro" id="IPR028889">
    <property type="entry name" value="USP"/>
</dbReference>
<dbReference type="PROSITE" id="PS00972">
    <property type="entry name" value="USP_1"/>
    <property type="match status" value="1"/>
</dbReference>
<feature type="region of interest" description="Disordered" evidence="8">
    <location>
        <begin position="1"/>
        <end position="83"/>
    </location>
</feature>
<comment type="similarity">
    <text evidence="2">Belongs to the peptidase C19 family.</text>
</comment>
<dbReference type="Proteomes" id="UP000005018">
    <property type="component" value="Chromosome 3"/>
</dbReference>
<evidence type="ECO:0000256" key="1">
    <source>
        <dbReference type="ARBA" id="ARBA00000707"/>
    </source>
</evidence>
<dbReference type="Pfam" id="PF22486">
    <property type="entry name" value="MATH_2"/>
    <property type="match status" value="1"/>
</dbReference>
<dbReference type="eggNOG" id="KOG1863">
    <property type="taxonomic scope" value="Eukaryota"/>
</dbReference>
<proteinExistence type="inferred from homology"/>
<feature type="compositionally biased region" description="Acidic residues" evidence="8">
    <location>
        <begin position="68"/>
        <end position="83"/>
    </location>
</feature>
<sequence length="1368" mass="157923">MAVNQDTNSKKRAFNEEKVYPEGPVDSNSIDKLAEQVQPHSRNQKPGFDDDDVNDLEMVSSPEIADINAEDDDNDNDDDDEDDEEIIEQDVIGELGDNVQIVDDDGNIVVDDANADLVSQDQIDNIPTTTNLRGQQQNGLQKTYPLANDYDALATKLMKPIEDYPVEDSAHYVWEIKDWTSLSKQDKVRSPTFKCGKFEWNILLFPKGNGNHNFISIYIEPHPPIDEATGNPLDENWYVCAQFGLDLWNPSHPDAHFPNQSSHRFSKSDTDWGFSSLIELRSLMSNKNVKSQPSQYPILENNQLNITAFVRVIDDSSTGTLWNSLVNYDSKTNAGYVGLTNQGATCYLNSLLQSYFTTKIFRKLVYQIPTNLKKNAAVAYALQRIFYQLSKSDDPVATSDLTKSFGWDSSDAFTQHDVQELNRILMDKLETAMKGTDIENGLNDIFVGKMKSYIKCVNVPYESSRVEDFWDIQLNVKGCQNLEQSFRNYIEIEMLDGENKYQAGDEYGYQDAKKGVVFESFPQVLHLQLKRFEYDFMVDDLVKIDDFYEFPDKIDLKPYLDEDLPADVKNQNWNYKLHGVLVHQGTISNGHYYAMIKPNAKDDTWLRFDDDRVWKVSKSQVFKENFGATELSREQLAAMSRLEQQEHLIRRVTSAYMLVYYRESELENILPSDEEAINAVISPDIANQIQREWEERLKLEKERQEALYYTTAKAITIDTIHSHTGFDLALDPTVETYYDESLTGTDSDPQSFKIRKDSPFTELVDQIGESLGYEDKSLFRLGVVCHRNNHTNRLDELVDEKLKDLTVLNFYTKVFNRKYDQMVFYVEELNKDINNINKLTDVEKRIDPADFKFDETFAKMKSVGHEVTKDMNFLDTERHSGYITIFIKYFDPISQEVRTLSHITVHTSDSLKSLVEPIKNLLGFKEDVDLDLYEELTPHKCEKLEIDKVFEQQELSTGDIIVAQVTNLSELAGERRFKHVKDYYKFLATRVHVRVKPFNANESDEDSDYVDEEGQDENGNGELNENRERKDLNGQYNDETTIKEIEEVKKLSRSFDLWISTTYSYQDLAEVIAGVIKCDPEYLKLFVIGNQGTRYPLKTSHFLSQVFPRNASVSQLFDIEYEVLNIKMKEYENLKPFKVFWLSNLLQYQEFELLVPKRGTVQDLINKLLHKVDVPEKDLKHLLCWSGSNHKFSEILRLEAPVSQMNPEDEIYCGVFPAEAEVLADHDIIKRNSEETIDPEEIEDEVIRNEFIKARDASNNVNLIPAFHFHKQSTNYHGIPFFVILFPDESWSDTKERLRRKLGLGQQAFDKIKFALADANDKGSYIDETDPGLILFDKIANGRANLALDHIDRNPKRQNPYEKGISIR</sequence>
<dbReference type="InterPro" id="IPR001394">
    <property type="entry name" value="Peptidase_C19_UCH"/>
</dbReference>
<dbReference type="GO" id="GO:0031647">
    <property type="term" value="P:regulation of protein stability"/>
    <property type="evidence" value="ECO:0007669"/>
    <property type="project" value="TreeGrafter"/>
</dbReference>
<dbReference type="Gene3D" id="2.60.210.10">
    <property type="entry name" value="Apoptosis, Tumor Necrosis Factor Receptor Associated Protein 2, Chain A"/>
    <property type="match status" value="1"/>
</dbReference>
<dbReference type="InterPro" id="IPR029346">
    <property type="entry name" value="USP_C"/>
</dbReference>
<dbReference type="InterPro" id="IPR008974">
    <property type="entry name" value="TRAF-like"/>
</dbReference>
<dbReference type="GO" id="GO:0005634">
    <property type="term" value="C:nucleus"/>
    <property type="evidence" value="ECO:0007669"/>
    <property type="project" value="TreeGrafter"/>
</dbReference>
<feature type="region of interest" description="Disordered" evidence="8">
    <location>
        <begin position="1001"/>
        <end position="1035"/>
    </location>
</feature>
<dbReference type="SMART" id="SM00061">
    <property type="entry name" value="MATH"/>
    <property type="match status" value="1"/>
</dbReference>
<reference evidence="11 12" key="1">
    <citation type="journal article" date="2012" name="PLoS ONE">
        <title>Sequence and analysis of the genome of the pathogenic yeast Candida orthopsilosis.</title>
        <authorList>
            <person name="Riccombeni A."/>
            <person name="Vidanes G."/>
            <person name="Proux-Wera E."/>
            <person name="Wolfe K.H."/>
            <person name="Butler G."/>
        </authorList>
    </citation>
    <scope>NUCLEOTIDE SEQUENCE [LARGE SCALE GENOMIC DNA]</scope>
    <source>
        <strain evidence="11 12">Co 90-125</strain>
    </source>
</reference>
<feature type="compositionally biased region" description="Acidic residues" evidence="8">
    <location>
        <begin position="1002"/>
        <end position="1016"/>
    </location>
</feature>
<dbReference type="PROSITE" id="PS50144">
    <property type="entry name" value="MATH"/>
    <property type="match status" value="1"/>
</dbReference>
<dbReference type="KEGG" id="cot:CORT_0C06800"/>
<evidence type="ECO:0000256" key="4">
    <source>
        <dbReference type="ARBA" id="ARBA00022670"/>
    </source>
</evidence>
<keyword evidence="6" id="KW-0378">Hydrolase</keyword>
<dbReference type="GeneID" id="14539517"/>
<dbReference type="Gene3D" id="3.90.70.10">
    <property type="entry name" value="Cysteine proteinases"/>
    <property type="match status" value="1"/>
</dbReference>
<evidence type="ECO:0000256" key="2">
    <source>
        <dbReference type="ARBA" id="ARBA00009085"/>
    </source>
</evidence>
<protein>
    <recommendedName>
        <fullName evidence="3">ubiquitinyl hydrolase 1</fullName>
        <ecNumber evidence="3">3.4.19.12</ecNumber>
    </recommendedName>
</protein>
<feature type="domain" description="MATH" evidence="9">
    <location>
        <begin position="169"/>
        <end position="310"/>
    </location>
</feature>
<dbReference type="HOGENOM" id="CLU_003532_2_1_1"/>
<dbReference type="OrthoDB" id="289038at2759"/>
<evidence type="ECO:0000313" key="11">
    <source>
        <dbReference type="EMBL" id="CCG26052.1"/>
    </source>
</evidence>
<keyword evidence="5" id="KW-0833">Ubl conjugation pathway</keyword>
<evidence type="ECO:0000313" key="12">
    <source>
        <dbReference type="Proteomes" id="UP000005018"/>
    </source>
</evidence>
<dbReference type="InterPro" id="IPR038765">
    <property type="entry name" value="Papain-like_cys_pep_sf"/>
</dbReference>
<evidence type="ECO:0000256" key="6">
    <source>
        <dbReference type="ARBA" id="ARBA00022801"/>
    </source>
</evidence>
<dbReference type="Pfam" id="PF00443">
    <property type="entry name" value="UCH"/>
    <property type="match status" value="1"/>
</dbReference>
<evidence type="ECO:0000256" key="7">
    <source>
        <dbReference type="ARBA" id="ARBA00022807"/>
    </source>
</evidence>
<dbReference type="InterPro" id="IPR024729">
    <property type="entry name" value="USP7_ICP0-binding_dom"/>
</dbReference>
<feature type="domain" description="USP" evidence="10">
    <location>
        <begin position="337"/>
        <end position="663"/>
    </location>
</feature>
<dbReference type="SUPFAM" id="SSF54001">
    <property type="entry name" value="Cysteine proteinases"/>
    <property type="match status" value="1"/>
</dbReference>
<dbReference type="GO" id="GO:0005829">
    <property type="term" value="C:cytosol"/>
    <property type="evidence" value="ECO:0007669"/>
    <property type="project" value="TreeGrafter"/>
</dbReference>
<evidence type="ECO:0000259" key="9">
    <source>
        <dbReference type="PROSITE" id="PS50144"/>
    </source>
</evidence>
<dbReference type="Gene3D" id="3.10.20.90">
    <property type="entry name" value="Phosphatidylinositol 3-kinase Catalytic Subunit, Chain A, domain 1"/>
    <property type="match status" value="2"/>
</dbReference>
<dbReference type="Pfam" id="PF12436">
    <property type="entry name" value="USP7_ICP0_bdg"/>
    <property type="match status" value="1"/>
</dbReference>
<keyword evidence="12" id="KW-1185">Reference proteome</keyword>
<dbReference type="GO" id="GO:0016579">
    <property type="term" value="P:protein deubiquitination"/>
    <property type="evidence" value="ECO:0007669"/>
    <property type="project" value="InterPro"/>
</dbReference>
<dbReference type="GO" id="GO:0004843">
    <property type="term" value="F:cysteine-type deubiquitinase activity"/>
    <property type="evidence" value="ECO:0007669"/>
    <property type="project" value="UniProtKB-EC"/>
</dbReference>
<keyword evidence="7" id="KW-0788">Thiol protease</keyword>
<dbReference type="SUPFAM" id="SSF49599">
    <property type="entry name" value="TRAF domain-like"/>
    <property type="match status" value="1"/>
</dbReference>
<dbReference type="InterPro" id="IPR018200">
    <property type="entry name" value="USP_CS"/>
</dbReference>
<dbReference type="PROSITE" id="PS50235">
    <property type="entry name" value="USP_3"/>
    <property type="match status" value="1"/>
</dbReference>
<evidence type="ECO:0000256" key="5">
    <source>
        <dbReference type="ARBA" id="ARBA00022786"/>
    </source>
</evidence>
<organism evidence="11 12">
    <name type="scientific">Candida orthopsilosis (strain 90-125)</name>
    <name type="common">Yeast</name>
    <dbReference type="NCBI Taxonomy" id="1136231"/>
    <lineage>
        <taxon>Eukaryota</taxon>
        <taxon>Fungi</taxon>
        <taxon>Dikarya</taxon>
        <taxon>Ascomycota</taxon>
        <taxon>Saccharomycotina</taxon>
        <taxon>Pichiomycetes</taxon>
        <taxon>Debaryomycetaceae</taxon>
        <taxon>Candida/Lodderomyces clade</taxon>
        <taxon>Candida</taxon>
    </lineage>
</organism>
<dbReference type="PROSITE" id="PS00973">
    <property type="entry name" value="USP_2"/>
    <property type="match status" value="1"/>
</dbReference>
<comment type="catalytic activity">
    <reaction evidence="1">
        <text>Thiol-dependent hydrolysis of ester, thioester, amide, peptide and isopeptide bonds formed by the C-terminal Gly of ubiquitin (a 76-residue protein attached to proteins as an intracellular targeting signal).</text>
        <dbReference type="EC" id="3.4.19.12"/>
    </reaction>
</comment>
<dbReference type="InterPro" id="IPR002083">
    <property type="entry name" value="MATH/TRAF_dom"/>
</dbReference>
<evidence type="ECO:0000259" key="10">
    <source>
        <dbReference type="PROSITE" id="PS50235"/>
    </source>
</evidence>
<dbReference type="InterPro" id="IPR050164">
    <property type="entry name" value="Peptidase_C19"/>
</dbReference>
<dbReference type="PANTHER" id="PTHR24006:SF644">
    <property type="entry name" value="UBIQUITIN CARBOXYL-TERMINAL HYDROLASE 7"/>
    <property type="match status" value="1"/>
</dbReference>
<gene>
    <name evidence="11" type="ORF">CORT_0C06800</name>
</gene>
<dbReference type="EC" id="3.4.19.12" evidence="3"/>
<dbReference type="PANTHER" id="PTHR24006">
    <property type="entry name" value="UBIQUITIN CARBOXYL-TERMINAL HYDROLASE"/>
    <property type="match status" value="1"/>
</dbReference>
<dbReference type="GO" id="GO:0006508">
    <property type="term" value="P:proteolysis"/>
    <property type="evidence" value="ECO:0007669"/>
    <property type="project" value="UniProtKB-KW"/>
</dbReference>
<accession>H8X4A0</accession>
<dbReference type="EMBL" id="HE681721">
    <property type="protein sequence ID" value="CCG26052.1"/>
    <property type="molecule type" value="Genomic_DNA"/>
</dbReference>
<keyword evidence="4" id="KW-0645">Protease</keyword>